<gene>
    <name evidence="1" type="ORF">S2091_4437</name>
</gene>
<evidence type="ECO:0000313" key="2">
    <source>
        <dbReference type="Proteomes" id="UP000237839"/>
    </source>
</evidence>
<accession>A0A2S9GT35</accession>
<organism evidence="1 2">
    <name type="scientific">Solimicrobium silvestre</name>
    <dbReference type="NCBI Taxonomy" id="2099400"/>
    <lineage>
        <taxon>Bacteria</taxon>
        <taxon>Pseudomonadati</taxon>
        <taxon>Pseudomonadota</taxon>
        <taxon>Betaproteobacteria</taxon>
        <taxon>Burkholderiales</taxon>
        <taxon>Oxalobacteraceae</taxon>
        <taxon>Solimicrobium</taxon>
    </lineage>
</organism>
<dbReference type="Proteomes" id="UP000237839">
    <property type="component" value="Unassembled WGS sequence"/>
</dbReference>
<keyword evidence="2" id="KW-1185">Reference proteome</keyword>
<dbReference type="EMBL" id="PUGF01000034">
    <property type="protein sequence ID" value="PRC90856.1"/>
    <property type="molecule type" value="Genomic_DNA"/>
</dbReference>
<evidence type="ECO:0000313" key="1">
    <source>
        <dbReference type="EMBL" id="PRC90856.1"/>
    </source>
</evidence>
<name>A0A2S9GT35_9BURK</name>
<dbReference type="AlphaFoldDB" id="A0A2S9GT35"/>
<comment type="caution">
    <text evidence="1">The sequence shown here is derived from an EMBL/GenBank/DDBJ whole genome shotgun (WGS) entry which is preliminary data.</text>
</comment>
<proteinExistence type="predicted"/>
<protein>
    <submittedName>
        <fullName evidence="1">Uncharacterized protein</fullName>
    </submittedName>
</protein>
<reference evidence="1 2" key="1">
    <citation type="submission" date="2018-02" db="EMBL/GenBank/DDBJ databases">
        <title>Solimicrobium silvestre gen. nov., sp. nov., isolated from alpine forest soil.</title>
        <authorList>
            <person name="Margesin R."/>
            <person name="Albuquerque L."/>
            <person name="Zhang D.-C."/>
            <person name="Froufe H.J.C."/>
            <person name="Severino R."/>
            <person name="Roxo I."/>
            <person name="Egas C."/>
            <person name="Da Costa M.S."/>
        </authorList>
    </citation>
    <scope>NUCLEOTIDE SEQUENCE [LARGE SCALE GENOMIC DNA]</scope>
    <source>
        <strain evidence="1 2">S20-91</strain>
    </source>
</reference>
<sequence>MSIKVTYSLYTSIEIIFDDTLKAYVLSIDICNEYVEKCKFHRHIIVSVLNTSGHLHSKLLAQL</sequence>